<gene>
    <name evidence="19" type="ORF">MNOR_LOCUS5763</name>
</gene>
<feature type="domain" description="RING-type" evidence="18">
    <location>
        <begin position="204"/>
        <end position="245"/>
    </location>
</feature>
<evidence type="ECO:0000256" key="6">
    <source>
        <dbReference type="ARBA" id="ARBA00012483"/>
    </source>
</evidence>
<evidence type="ECO:0000259" key="18">
    <source>
        <dbReference type="PROSITE" id="PS50089"/>
    </source>
</evidence>
<keyword evidence="12" id="KW-0862">Zinc</keyword>
<dbReference type="GO" id="GO:0000976">
    <property type="term" value="F:transcription cis-regulatory region binding"/>
    <property type="evidence" value="ECO:0007669"/>
    <property type="project" value="TreeGrafter"/>
</dbReference>
<evidence type="ECO:0000256" key="12">
    <source>
        <dbReference type="ARBA" id="ARBA00022833"/>
    </source>
</evidence>
<comment type="pathway">
    <text evidence="4">Protein modification; protein ubiquitination.</text>
</comment>
<evidence type="ECO:0000256" key="1">
    <source>
        <dbReference type="ARBA" id="ARBA00000900"/>
    </source>
</evidence>
<evidence type="ECO:0000256" key="7">
    <source>
        <dbReference type="ARBA" id="ARBA00022490"/>
    </source>
</evidence>
<keyword evidence="11" id="KW-0833">Ubl conjugation pathway</keyword>
<evidence type="ECO:0000256" key="4">
    <source>
        <dbReference type="ARBA" id="ARBA00004906"/>
    </source>
</evidence>
<evidence type="ECO:0000313" key="19">
    <source>
        <dbReference type="EMBL" id="CAL4066516.1"/>
    </source>
</evidence>
<feature type="region of interest" description="Disordered" evidence="17">
    <location>
        <begin position="689"/>
        <end position="736"/>
    </location>
</feature>
<protein>
    <recommendedName>
        <fullName evidence="14">E3 ubiquitin-protein ligase RNF10</fullName>
        <ecNumber evidence="6">2.3.2.27</ecNumber>
    </recommendedName>
    <alternativeName>
        <fullName evidence="15">RING finger protein 10</fullName>
    </alternativeName>
</protein>
<dbReference type="GO" id="GO:0005634">
    <property type="term" value="C:nucleus"/>
    <property type="evidence" value="ECO:0007669"/>
    <property type="project" value="UniProtKB-SubCell"/>
</dbReference>
<sequence>MDTATTAMADKKLVSASRAPKQQQQPQQQQSCKGPGPLEQSVKEFPGKKNGSQYGRKKECERPDYGRKPMGGRGGRAGQRYVRPREKAGSQVDVGGPNVESGSLFRSGGKKQNITHLLSDWWGPGPRGNAARGRHHGGHHGSGRIRRYSSHVPKYKKEHYLQANCQFVVLDGDDYSVYSGDPDLLVDWQKVEEVHLHVSEAPACPICLHPPTAAKVTRCGHIYCYACILHYLALSDKKWRSCPICYEDIAKEDLKSAVSIVHKDYNVGEEIEMQLMRRQRETLLPVPAAAYKADTVNEPVRMANVTSVTPYSKLLLASKDEVVSHIVNREKVCLETQLVVEGDQPEACFIQEALSLLEARHQLLKTVPPTTEGTVADVASQMENLSLSSPEESPSTDRSFFSDTSEGDHTNPTSPSDDLAFDLPPVVGSVSPTVDETTVSVEDLDISLLQTENNAGQNTHGVPKSAFYFYQAINGSNIYMHALNVQMLVKEFGALENCPHTIKAKIVEKETTTMTEDLRQRLRYLRHLPVACSFDVIEMDLKQPIISKITVAEFSDQVEARRRKRNKRSREERRIEKRVQVEEDRMMGRSRGAGPHFKIESQKLFPSFIADSAPQAVQEESDGGLAGANAPSERSESPSGDSLYGSSADTAGSGMSFAKMIKGGASHVSHSASDPSDLKRVAWPSLAGGGVVGRPQAWGQMKKSSTLDSIGRPRRETECSEDGSEDGAPPPDYRNAFSDAITRAMSAATIKAQAQNSIDQESNKSGNGKKGKKKKQKQILFSSGGLN</sequence>
<dbReference type="EC" id="2.3.2.27" evidence="6"/>
<feature type="compositionally biased region" description="Basic and acidic residues" evidence="17">
    <location>
        <begin position="56"/>
        <end position="67"/>
    </location>
</feature>
<feature type="region of interest" description="Disordered" evidence="17">
    <location>
        <begin position="748"/>
        <end position="787"/>
    </location>
</feature>
<dbReference type="Proteomes" id="UP001497623">
    <property type="component" value="Unassembled WGS sequence"/>
</dbReference>
<evidence type="ECO:0000256" key="2">
    <source>
        <dbReference type="ARBA" id="ARBA00004123"/>
    </source>
</evidence>
<evidence type="ECO:0000256" key="8">
    <source>
        <dbReference type="ARBA" id="ARBA00022679"/>
    </source>
</evidence>
<reference evidence="19 20" key="1">
    <citation type="submission" date="2024-05" db="EMBL/GenBank/DDBJ databases">
        <authorList>
            <person name="Wallberg A."/>
        </authorList>
    </citation>
    <scope>NUCLEOTIDE SEQUENCE [LARGE SCALE GENOMIC DNA]</scope>
</reference>
<feature type="region of interest" description="Disordered" evidence="17">
    <location>
        <begin position="385"/>
        <end position="425"/>
    </location>
</feature>
<evidence type="ECO:0000256" key="13">
    <source>
        <dbReference type="ARBA" id="ARBA00023242"/>
    </source>
</evidence>
<dbReference type="PROSITE" id="PS00518">
    <property type="entry name" value="ZF_RING_1"/>
    <property type="match status" value="1"/>
</dbReference>
<dbReference type="InterPro" id="IPR001841">
    <property type="entry name" value="Znf_RING"/>
</dbReference>
<dbReference type="PANTHER" id="PTHR12983">
    <property type="entry name" value="RING FINGER 10 FAMILY MEMBER"/>
    <property type="match status" value="1"/>
</dbReference>
<comment type="subcellular location">
    <subcellularLocation>
        <location evidence="3">Cytoplasm</location>
    </subcellularLocation>
    <subcellularLocation>
        <location evidence="2">Nucleus</location>
    </subcellularLocation>
</comment>
<dbReference type="GO" id="GO:0061630">
    <property type="term" value="F:ubiquitin protein ligase activity"/>
    <property type="evidence" value="ECO:0007669"/>
    <property type="project" value="UniProtKB-EC"/>
</dbReference>
<dbReference type="PANTHER" id="PTHR12983:SF9">
    <property type="entry name" value="E3 UBIQUITIN-PROTEIN LIGASE RNF10"/>
    <property type="match status" value="1"/>
</dbReference>
<accession>A0AAV2PZL6</accession>
<feature type="region of interest" description="Disordered" evidence="17">
    <location>
        <begin position="120"/>
        <end position="146"/>
    </location>
</feature>
<feature type="compositionally biased region" description="Basic residues" evidence="17">
    <location>
        <begin position="767"/>
        <end position="777"/>
    </location>
</feature>
<keyword evidence="20" id="KW-1185">Reference proteome</keyword>
<dbReference type="AlphaFoldDB" id="A0AAV2PZL6"/>
<dbReference type="InterPro" id="IPR039739">
    <property type="entry name" value="MAG2/RNF10"/>
</dbReference>
<name>A0AAV2PZL6_MEGNR</name>
<evidence type="ECO:0000256" key="14">
    <source>
        <dbReference type="ARBA" id="ARBA00035131"/>
    </source>
</evidence>
<evidence type="ECO:0000256" key="9">
    <source>
        <dbReference type="ARBA" id="ARBA00022723"/>
    </source>
</evidence>
<keyword evidence="7" id="KW-0963">Cytoplasm</keyword>
<feature type="region of interest" description="Disordered" evidence="17">
    <location>
        <begin position="615"/>
        <end position="648"/>
    </location>
</feature>
<evidence type="ECO:0000256" key="16">
    <source>
        <dbReference type="PROSITE-ProRule" id="PRU00175"/>
    </source>
</evidence>
<proteinExistence type="inferred from homology"/>
<dbReference type="Gene3D" id="3.30.40.10">
    <property type="entry name" value="Zinc/RING finger domain, C3HC4 (zinc finger)"/>
    <property type="match status" value="1"/>
</dbReference>
<evidence type="ECO:0000256" key="10">
    <source>
        <dbReference type="ARBA" id="ARBA00022771"/>
    </source>
</evidence>
<dbReference type="GO" id="GO:0008270">
    <property type="term" value="F:zinc ion binding"/>
    <property type="evidence" value="ECO:0007669"/>
    <property type="project" value="UniProtKB-KW"/>
</dbReference>
<feature type="compositionally biased region" description="Basic residues" evidence="17">
    <location>
        <begin position="132"/>
        <end position="146"/>
    </location>
</feature>
<dbReference type="SUPFAM" id="SSF57850">
    <property type="entry name" value="RING/U-box"/>
    <property type="match status" value="1"/>
</dbReference>
<keyword evidence="9" id="KW-0479">Metal-binding</keyword>
<keyword evidence="8" id="KW-0808">Transferase</keyword>
<feature type="region of interest" description="Disordered" evidence="17">
    <location>
        <begin position="1"/>
        <end position="108"/>
    </location>
</feature>
<organism evidence="19 20">
    <name type="scientific">Meganyctiphanes norvegica</name>
    <name type="common">Northern krill</name>
    <name type="synonym">Thysanopoda norvegica</name>
    <dbReference type="NCBI Taxonomy" id="48144"/>
    <lineage>
        <taxon>Eukaryota</taxon>
        <taxon>Metazoa</taxon>
        <taxon>Ecdysozoa</taxon>
        <taxon>Arthropoda</taxon>
        <taxon>Crustacea</taxon>
        <taxon>Multicrustacea</taxon>
        <taxon>Malacostraca</taxon>
        <taxon>Eumalacostraca</taxon>
        <taxon>Eucarida</taxon>
        <taxon>Euphausiacea</taxon>
        <taxon>Euphausiidae</taxon>
        <taxon>Meganyctiphanes</taxon>
    </lineage>
</organism>
<feature type="compositionally biased region" description="Polar residues" evidence="17">
    <location>
        <begin position="637"/>
        <end position="648"/>
    </location>
</feature>
<evidence type="ECO:0000256" key="5">
    <source>
        <dbReference type="ARBA" id="ARBA00008117"/>
    </source>
</evidence>
<keyword evidence="13" id="KW-0539">Nucleus</keyword>
<evidence type="ECO:0000256" key="3">
    <source>
        <dbReference type="ARBA" id="ARBA00004496"/>
    </source>
</evidence>
<feature type="compositionally biased region" description="Polar residues" evidence="17">
    <location>
        <begin position="396"/>
        <end position="416"/>
    </location>
</feature>
<dbReference type="EMBL" id="CAXKWB010002285">
    <property type="protein sequence ID" value="CAL4066516.1"/>
    <property type="molecule type" value="Genomic_DNA"/>
</dbReference>
<dbReference type="CDD" id="cd16536">
    <property type="entry name" value="RING-HC_RNF10"/>
    <property type="match status" value="1"/>
</dbReference>
<dbReference type="InterPro" id="IPR013083">
    <property type="entry name" value="Znf_RING/FYVE/PHD"/>
</dbReference>
<dbReference type="InterPro" id="IPR017907">
    <property type="entry name" value="Znf_RING_CS"/>
</dbReference>
<dbReference type="GO" id="GO:0045944">
    <property type="term" value="P:positive regulation of transcription by RNA polymerase II"/>
    <property type="evidence" value="ECO:0007669"/>
    <property type="project" value="TreeGrafter"/>
</dbReference>
<dbReference type="InterPro" id="IPR018957">
    <property type="entry name" value="Znf_C3HC4_RING-type"/>
</dbReference>
<dbReference type="GO" id="GO:0005737">
    <property type="term" value="C:cytoplasm"/>
    <property type="evidence" value="ECO:0007669"/>
    <property type="project" value="UniProtKB-SubCell"/>
</dbReference>
<evidence type="ECO:0000256" key="11">
    <source>
        <dbReference type="ARBA" id="ARBA00022786"/>
    </source>
</evidence>
<evidence type="ECO:0000256" key="15">
    <source>
        <dbReference type="ARBA" id="ARBA00035390"/>
    </source>
</evidence>
<evidence type="ECO:0000256" key="17">
    <source>
        <dbReference type="SAM" id="MobiDB-lite"/>
    </source>
</evidence>
<comment type="catalytic activity">
    <reaction evidence="1">
        <text>S-ubiquitinyl-[E2 ubiquitin-conjugating enzyme]-L-cysteine + [acceptor protein]-L-lysine = [E2 ubiquitin-conjugating enzyme]-L-cysteine + N(6)-ubiquitinyl-[acceptor protein]-L-lysine.</text>
        <dbReference type="EC" id="2.3.2.27"/>
    </reaction>
</comment>
<dbReference type="Pfam" id="PF00097">
    <property type="entry name" value="zf-C3HC4"/>
    <property type="match status" value="1"/>
</dbReference>
<comment type="caution">
    <text evidence="19">The sequence shown here is derived from an EMBL/GenBank/DDBJ whole genome shotgun (WGS) entry which is preliminary data.</text>
</comment>
<keyword evidence="10 16" id="KW-0863">Zinc-finger</keyword>
<comment type="similarity">
    <text evidence="5">Belongs to the RNF10 family.</text>
</comment>
<dbReference type="SMART" id="SM00184">
    <property type="entry name" value="RING"/>
    <property type="match status" value="1"/>
</dbReference>
<dbReference type="FunFam" id="3.30.40.10:FF:000112">
    <property type="entry name" value="RING finger protein 10"/>
    <property type="match status" value="1"/>
</dbReference>
<dbReference type="PROSITE" id="PS50089">
    <property type="entry name" value="ZF_RING_2"/>
    <property type="match status" value="1"/>
</dbReference>
<evidence type="ECO:0000313" key="20">
    <source>
        <dbReference type="Proteomes" id="UP001497623"/>
    </source>
</evidence>